<sequence length="96" mass="9879">MQIVLALIFGGAVGALAHFTVGARDSRGAALGPMVGAVVGAGVWAALTWTGLEATNAWLWIASLGAPIVVVSVLLPLLAKLRAAHDQRRREQLGIA</sequence>
<dbReference type="Proteomes" id="UP001214553">
    <property type="component" value="Chromosome"/>
</dbReference>
<keyword evidence="1" id="KW-1133">Transmembrane helix</keyword>
<proteinExistence type="predicted"/>
<keyword evidence="1" id="KW-0812">Transmembrane</keyword>
<protein>
    <recommendedName>
        <fullName evidence="4">Major facilitator superfamily (MFS) profile domain-containing protein</fullName>
    </recommendedName>
</protein>
<keyword evidence="3" id="KW-1185">Reference proteome</keyword>
<feature type="transmembrane region" description="Helical" evidence="1">
    <location>
        <begin position="6"/>
        <end position="23"/>
    </location>
</feature>
<evidence type="ECO:0000313" key="3">
    <source>
        <dbReference type="Proteomes" id="UP001214553"/>
    </source>
</evidence>
<gene>
    <name evidence="2" type="ORF">PU630_09520</name>
</gene>
<evidence type="ECO:0000313" key="2">
    <source>
        <dbReference type="EMBL" id="WEG07502.1"/>
    </source>
</evidence>
<feature type="transmembrane region" description="Helical" evidence="1">
    <location>
        <begin position="58"/>
        <end position="79"/>
    </location>
</feature>
<name>A0ABY8BVF4_9MICO</name>
<accession>A0ABY8BVF4</accession>
<organism evidence="2 3">
    <name type="scientific">Microbacterium horticulturae</name>
    <dbReference type="NCBI Taxonomy" id="3028316"/>
    <lineage>
        <taxon>Bacteria</taxon>
        <taxon>Bacillati</taxon>
        <taxon>Actinomycetota</taxon>
        <taxon>Actinomycetes</taxon>
        <taxon>Micrococcales</taxon>
        <taxon>Microbacteriaceae</taxon>
        <taxon>Microbacterium</taxon>
    </lineage>
</organism>
<dbReference type="EMBL" id="CP119108">
    <property type="protein sequence ID" value="WEG07502.1"/>
    <property type="molecule type" value="Genomic_DNA"/>
</dbReference>
<feature type="transmembrane region" description="Helical" evidence="1">
    <location>
        <begin position="30"/>
        <end position="52"/>
    </location>
</feature>
<dbReference type="RefSeq" id="WP_275276841.1">
    <property type="nucleotide sequence ID" value="NZ_CP119108.1"/>
</dbReference>
<keyword evidence="1" id="KW-0472">Membrane</keyword>
<evidence type="ECO:0008006" key="4">
    <source>
        <dbReference type="Google" id="ProtNLM"/>
    </source>
</evidence>
<evidence type="ECO:0000256" key="1">
    <source>
        <dbReference type="SAM" id="Phobius"/>
    </source>
</evidence>
<reference evidence="2 3" key="1">
    <citation type="submission" date="2023-03" db="EMBL/GenBank/DDBJ databases">
        <title>Genome sequence of Microbacterium sp. KACC 23027.</title>
        <authorList>
            <person name="Kim S."/>
            <person name="Heo J."/>
            <person name="Kwon S.-W."/>
        </authorList>
    </citation>
    <scope>NUCLEOTIDE SEQUENCE [LARGE SCALE GENOMIC DNA]</scope>
    <source>
        <strain evidence="2 3">KACC 23027</strain>
    </source>
</reference>